<dbReference type="PANTHER" id="PTHR46193:SF10">
    <property type="entry name" value="6-PHOSPHOGLUCONATE PHOSPHATASE"/>
    <property type="match status" value="1"/>
</dbReference>
<dbReference type="InterPro" id="IPR023214">
    <property type="entry name" value="HAD_sf"/>
</dbReference>
<dbReference type="EMBL" id="PRLP01000052">
    <property type="protein sequence ID" value="PPC76401.1"/>
    <property type="molecule type" value="Genomic_DNA"/>
</dbReference>
<evidence type="ECO:0000256" key="1">
    <source>
        <dbReference type="ARBA" id="ARBA00001946"/>
    </source>
</evidence>
<evidence type="ECO:0000256" key="2">
    <source>
        <dbReference type="ARBA" id="ARBA00006171"/>
    </source>
</evidence>
<comment type="cofactor">
    <cofactor evidence="1">
        <name>Mg(2+)</name>
        <dbReference type="ChEBI" id="CHEBI:18420"/>
    </cofactor>
</comment>
<dbReference type="AlphaFoldDB" id="A0A2S5KNL3"/>
<dbReference type="NCBIfam" id="TIGR01509">
    <property type="entry name" value="HAD-SF-IA-v3"/>
    <property type="match status" value="1"/>
</dbReference>
<keyword evidence="4" id="KW-0460">Magnesium</keyword>
<dbReference type="GO" id="GO:0046872">
    <property type="term" value="F:metal ion binding"/>
    <property type="evidence" value="ECO:0007669"/>
    <property type="project" value="UniProtKB-KW"/>
</dbReference>
<dbReference type="SUPFAM" id="SSF56784">
    <property type="entry name" value="HAD-like"/>
    <property type="match status" value="1"/>
</dbReference>
<dbReference type="SFLD" id="SFLDG01129">
    <property type="entry name" value="C1.5:_HAD__Beta-PGM__Phosphata"/>
    <property type="match status" value="1"/>
</dbReference>
<evidence type="ECO:0000313" key="6">
    <source>
        <dbReference type="Proteomes" id="UP000238196"/>
    </source>
</evidence>
<dbReference type="InterPro" id="IPR036412">
    <property type="entry name" value="HAD-like_sf"/>
</dbReference>
<sequence length="235" mass="24883">MSTPGSGLLICDCDGVLVDTEHLVASVMSDVLAAWLDAEQVERTLASGFGKQIEQIMEELAVQAELPAHSVELINQRVNEVLADADIAIPGIGTALAAISLPVAVVSNSHTDRLRLSIEAAGLASRVQDHYFSADLVRRPKPFPDVYLHASEVMGVPPQHCLVIEDSLAGARAALAAGMTVWGFVGGSHIPQGHVAALMQLGVTGVFGDMAELPALVQQFADGLKTRQKMMSKQK</sequence>
<dbReference type="Proteomes" id="UP000238196">
    <property type="component" value="Unassembled WGS sequence"/>
</dbReference>
<dbReference type="InterPro" id="IPR006439">
    <property type="entry name" value="HAD-SF_hydro_IA"/>
</dbReference>
<gene>
    <name evidence="5" type="ORF">C4K68_15720</name>
</gene>
<keyword evidence="5" id="KW-0378">Hydrolase</keyword>
<evidence type="ECO:0000256" key="3">
    <source>
        <dbReference type="ARBA" id="ARBA00022723"/>
    </source>
</evidence>
<organism evidence="5 6">
    <name type="scientific">Proteobacteria bacterium 228</name>
    <dbReference type="NCBI Taxonomy" id="2083153"/>
    <lineage>
        <taxon>Bacteria</taxon>
        <taxon>Pseudomonadati</taxon>
        <taxon>Pseudomonadota</taxon>
    </lineage>
</organism>
<dbReference type="Gene3D" id="3.40.50.1000">
    <property type="entry name" value="HAD superfamily/HAD-like"/>
    <property type="match status" value="1"/>
</dbReference>
<proteinExistence type="inferred from homology"/>
<evidence type="ECO:0000313" key="5">
    <source>
        <dbReference type="EMBL" id="PPC76401.1"/>
    </source>
</evidence>
<comment type="caution">
    <text evidence="5">The sequence shown here is derived from an EMBL/GenBank/DDBJ whole genome shotgun (WGS) entry which is preliminary data.</text>
</comment>
<dbReference type="PANTHER" id="PTHR46193">
    <property type="entry name" value="6-PHOSPHOGLUCONATE PHOSPHATASE"/>
    <property type="match status" value="1"/>
</dbReference>
<dbReference type="Gene3D" id="1.10.150.240">
    <property type="entry name" value="Putative phosphatase, domain 2"/>
    <property type="match status" value="1"/>
</dbReference>
<dbReference type="GO" id="GO:0016787">
    <property type="term" value="F:hydrolase activity"/>
    <property type="evidence" value="ECO:0007669"/>
    <property type="project" value="UniProtKB-KW"/>
</dbReference>
<dbReference type="InterPro" id="IPR051600">
    <property type="entry name" value="Beta-PGM-like"/>
</dbReference>
<name>A0A2S5KNL3_9PROT</name>
<protein>
    <submittedName>
        <fullName evidence="5">HAD family hydrolase</fullName>
    </submittedName>
</protein>
<keyword evidence="3" id="KW-0479">Metal-binding</keyword>
<dbReference type="SFLD" id="SFLDS00003">
    <property type="entry name" value="Haloacid_Dehalogenase"/>
    <property type="match status" value="1"/>
</dbReference>
<comment type="similarity">
    <text evidence="2">Belongs to the HAD-like hydrolase superfamily. CbbY/CbbZ/Gph/YieH family.</text>
</comment>
<dbReference type="Pfam" id="PF00702">
    <property type="entry name" value="Hydrolase"/>
    <property type="match status" value="1"/>
</dbReference>
<accession>A0A2S5KNL3</accession>
<evidence type="ECO:0000256" key="4">
    <source>
        <dbReference type="ARBA" id="ARBA00022842"/>
    </source>
</evidence>
<dbReference type="OrthoDB" id="9800058at2"/>
<dbReference type="InterPro" id="IPR023198">
    <property type="entry name" value="PGP-like_dom2"/>
</dbReference>
<reference evidence="5 6" key="1">
    <citation type="submission" date="2018-02" db="EMBL/GenBank/DDBJ databases">
        <title>novel marine gammaproteobacteria from coastal saline agro ecosystem.</title>
        <authorList>
            <person name="Krishnan R."/>
            <person name="Ramesh Kumar N."/>
        </authorList>
    </citation>
    <scope>NUCLEOTIDE SEQUENCE [LARGE SCALE GENOMIC DNA]</scope>
    <source>
        <strain evidence="5 6">228</strain>
    </source>
</reference>